<evidence type="ECO:0000256" key="2">
    <source>
        <dbReference type="ARBA" id="ARBA00012662"/>
    </source>
</evidence>
<sequence length="486" mass="53943">MKKTLPLLALAAALVAAPLPAQLRFADFSAAEIAKIAQVAQVKPHPRQVAWQRLELTAFIHFGVNTFTDREWGTGKEDPKVFNPTALDCRQWAKALKDAGFKLAILTAKHHDGFCLWPSKLTGHTVAASPWKDGKGDVCREFADACRAEGLKVGFYLSPWDRHEPSYGTDAYNDFFVGQLNELFDNYGPIDEIWFDGACGEGPNGKKQVYDWSRYYAAIRARNPDCVIAVSGPDVRWVGNESGLARDSEWSVIPAEAVDNEAVRDGFAPFHFDGKDIAAMARRQLAQERPSANALTLGSLDEAIGSHHCVWYPAECDVSIRPGWFWHASQDNQVKSLDKLMSIYDRSVGRNAVLLLNIPPTTEGLLHKNDVARLKEFGDTIRKTFAVNLLGPAVPDRTEVILDAPIRFDTLVAQEDITQGQVVERFHFEAKLPGQFGWQRIAGATTIGHKRILRLKEPIEATAVRLVIDETRARPHILAIGAYLAP</sequence>
<dbReference type="Gene3D" id="3.20.20.80">
    <property type="entry name" value="Glycosidases"/>
    <property type="match status" value="1"/>
</dbReference>
<organism evidence="8 9">
    <name type="scientific">Candidatus Spyradenecus faecavium</name>
    <dbReference type="NCBI Taxonomy" id="2840947"/>
    <lineage>
        <taxon>Bacteria</taxon>
        <taxon>Pseudomonadati</taxon>
        <taxon>Lentisphaerota</taxon>
        <taxon>Lentisphaeria</taxon>
        <taxon>Lentisphaerales</taxon>
        <taxon>Lentisphaeraceae</taxon>
        <taxon>Lentisphaeraceae incertae sedis</taxon>
        <taxon>Candidatus Spyradenecus</taxon>
    </lineage>
</organism>
<keyword evidence="3 6" id="KW-0732">Signal</keyword>
<dbReference type="InterPro" id="IPR000933">
    <property type="entry name" value="Glyco_hydro_29"/>
</dbReference>
<dbReference type="EC" id="3.2.1.51" evidence="2"/>
<dbReference type="Proteomes" id="UP000886845">
    <property type="component" value="Unassembled WGS sequence"/>
</dbReference>
<proteinExistence type="inferred from homology"/>
<feature type="signal peptide" evidence="6">
    <location>
        <begin position="1"/>
        <end position="21"/>
    </location>
</feature>
<evidence type="ECO:0000313" key="9">
    <source>
        <dbReference type="Proteomes" id="UP000886845"/>
    </source>
</evidence>
<dbReference type="SMART" id="SM00812">
    <property type="entry name" value="Alpha_L_fucos"/>
    <property type="match status" value="1"/>
</dbReference>
<evidence type="ECO:0000313" key="8">
    <source>
        <dbReference type="EMBL" id="HIV09673.1"/>
    </source>
</evidence>
<comment type="similarity">
    <text evidence="1">Belongs to the glycosyl hydrolase 29 family.</text>
</comment>
<dbReference type="InterPro" id="IPR057739">
    <property type="entry name" value="Glyco_hydro_29_N"/>
</dbReference>
<dbReference type="GO" id="GO:0006004">
    <property type="term" value="P:fucose metabolic process"/>
    <property type="evidence" value="ECO:0007669"/>
    <property type="project" value="TreeGrafter"/>
</dbReference>
<dbReference type="Pfam" id="PF01120">
    <property type="entry name" value="Alpha_L_fucos"/>
    <property type="match status" value="1"/>
</dbReference>
<comment type="caution">
    <text evidence="8">The sequence shown here is derived from an EMBL/GenBank/DDBJ whole genome shotgun (WGS) entry which is preliminary data.</text>
</comment>
<feature type="domain" description="Glycoside hydrolase family 29 N-terminal" evidence="7">
    <location>
        <begin position="79"/>
        <end position="379"/>
    </location>
</feature>
<feature type="chain" id="PRO_5039335196" description="alpha-L-fucosidase" evidence="6">
    <location>
        <begin position="22"/>
        <end position="486"/>
    </location>
</feature>
<evidence type="ECO:0000259" key="7">
    <source>
        <dbReference type="Pfam" id="PF01120"/>
    </source>
</evidence>
<dbReference type="EMBL" id="DVOR01000199">
    <property type="protein sequence ID" value="HIV09673.1"/>
    <property type="molecule type" value="Genomic_DNA"/>
</dbReference>
<dbReference type="Gene3D" id="2.60.120.260">
    <property type="entry name" value="Galactose-binding domain-like"/>
    <property type="match status" value="1"/>
</dbReference>
<dbReference type="AlphaFoldDB" id="A0A9D1T3V2"/>
<name>A0A9D1T3V2_9BACT</name>
<reference evidence="8" key="2">
    <citation type="journal article" date="2021" name="PeerJ">
        <title>Extensive microbial diversity within the chicken gut microbiome revealed by metagenomics and culture.</title>
        <authorList>
            <person name="Gilroy R."/>
            <person name="Ravi A."/>
            <person name="Getino M."/>
            <person name="Pursley I."/>
            <person name="Horton D.L."/>
            <person name="Alikhan N.F."/>
            <person name="Baker D."/>
            <person name="Gharbi K."/>
            <person name="Hall N."/>
            <person name="Watson M."/>
            <person name="Adriaenssens E.M."/>
            <person name="Foster-Nyarko E."/>
            <person name="Jarju S."/>
            <person name="Secka A."/>
            <person name="Antonio M."/>
            <person name="Oren A."/>
            <person name="Chaudhuri R.R."/>
            <person name="La Ragione R."/>
            <person name="Hildebrand F."/>
            <person name="Pallen M.J."/>
        </authorList>
    </citation>
    <scope>NUCLEOTIDE SEQUENCE</scope>
    <source>
        <strain evidence="8">35461</strain>
    </source>
</reference>
<dbReference type="GO" id="GO:0016139">
    <property type="term" value="P:glycoside catabolic process"/>
    <property type="evidence" value="ECO:0007669"/>
    <property type="project" value="TreeGrafter"/>
</dbReference>
<evidence type="ECO:0000256" key="1">
    <source>
        <dbReference type="ARBA" id="ARBA00007951"/>
    </source>
</evidence>
<dbReference type="GO" id="GO:0004560">
    <property type="term" value="F:alpha-L-fucosidase activity"/>
    <property type="evidence" value="ECO:0007669"/>
    <property type="project" value="InterPro"/>
</dbReference>
<evidence type="ECO:0000256" key="5">
    <source>
        <dbReference type="ARBA" id="ARBA00023295"/>
    </source>
</evidence>
<reference evidence="8" key="1">
    <citation type="submission" date="2020-10" db="EMBL/GenBank/DDBJ databases">
        <authorList>
            <person name="Gilroy R."/>
        </authorList>
    </citation>
    <scope>NUCLEOTIDE SEQUENCE</scope>
    <source>
        <strain evidence="8">35461</strain>
    </source>
</reference>
<evidence type="ECO:0000256" key="3">
    <source>
        <dbReference type="ARBA" id="ARBA00022729"/>
    </source>
</evidence>
<dbReference type="GO" id="GO:0005764">
    <property type="term" value="C:lysosome"/>
    <property type="evidence" value="ECO:0007669"/>
    <property type="project" value="TreeGrafter"/>
</dbReference>
<accession>A0A9D1T3V2</accession>
<dbReference type="InterPro" id="IPR017853">
    <property type="entry name" value="GH"/>
</dbReference>
<gene>
    <name evidence="8" type="ORF">IAC79_06140</name>
</gene>
<dbReference type="SUPFAM" id="SSF51445">
    <property type="entry name" value="(Trans)glycosidases"/>
    <property type="match status" value="1"/>
</dbReference>
<keyword evidence="4" id="KW-0378">Hydrolase</keyword>
<keyword evidence="5" id="KW-0326">Glycosidase</keyword>
<protein>
    <recommendedName>
        <fullName evidence="2">alpha-L-fucosidase</fullName>
        <ecNumber evidence="2">3.2.1.51</ecNumber>
    </recommendedName>
</protein>
<dbReference type="PANTHER" id="PTHR10030">
    <property type="entry name" value="ALPHA-L-FUCOSIDASE"/>
    <property type="match status" value="1"/>
</dbReference>
<evidence type="ECO:0000256" key="6">
    <source>
        <dbReference type="SAM" id="SignalP"/>
    </source>
</evidence>
<evidence type="ECO:0000256" key="4">
    <source>
        <dbReference type="ARBA" id="ARBA00022801"/>
    </source>
</evidence>
<dbReference type="PANTHER" id="PTHR10030:SF37">
    <property type="entry name" value="ALPHA-L-FUCOSIDASE-RELATED"/>
    <property type="match status" value="1"/>
</dbReference>